<evidence type="ECO:0000313" key="5">
    <source>
        <dbReference type="EMBL" id="CAB5019175.1"/>
    </source>
</evidence>
<evidence type="ECO:0000313" key="4">
    <source>
        <dbReference type="EMBL" id="CAB4952265.1"/>
    </source>
</evidence>
<name>A0A6J7QQF3_9ZZZZ</name>
<evidence type="ECO:0000313" key="1">
    <source>
        <dbReference type="EMBL" id="CAB4365436.1"/>
    </source>
</evidence>
<gene>
    <name evidence="2" type="ORF">UFOPK2656_03018</name>
    <name evidence="3" type="ORF">UFOPK3099_02879</name>
    <name evidence="4" type="ORF">UFOPK3651_02935</name>
    <name evidence="5" type="ORF">UFOPK3931_03250</name>
    <name evidence="1" type="ORF">UFOPK4189_03180</name>
</gene>
<reference evidence="5" key="1">
    <citation type="submission" date="2020-05" db="EMBL/GenBank/DDBJ databases">
        <authorList>
            <person name="Chiriac C."/>
            <person name="Salcher M."/>
            <person name="Ghai R."/>
            <person name="Kavagutti S V."/>
        </authorList>
    </citation>
    <scope>NUCLEOTIDE SEQUENCE</scope>
</reference>
<accession>A0A6J7QQF3</accession>
<sequence length="74" mass="7801">MGAGSLATTVSQPHSIPKWRAGYCHVGNPPAAGVLARRGLKPTGYIPLFRRLSSAHSILQLAAMVLPPKCHGVM</sequence>
<dbReference type="EMBL" id="CAFBOL010000154">
    <property type="protein sequence ID" value="CAB5019175.1"/>
    <property type="molecule type" value="Genomic_DNA"/>
</dbReference>
<dbReference type="AlphaFoldDB" id="A0A6J7QQF3"/>
<protein>
    <submittedName>
        <fullName evidence="5">Unannotated protein</fullName>
    </submittedName>
</protein>
<dbReference type="EMBL" id="CAEZYF010000028">
    <property type="protein sequence ID" value="CAB4742802.1"/>
    <property type="molecule type" value="Genomic_DNA"/>
</dbReference>
<dbReference type="EMBL" id="CAESGF010000031">
    <property type="protein sequence ID" value="CAB4365436.1"/>
    <property type="molecule type" value="Genomic_DNA"/>
</dbReference>
<proteinExistence type="predicted"/>
<dbReference type="EMBL" id="CAFAAV010000336">
    <property type="protein sequence ID" value="CAB4835785.1"/>
    <property type="molecule type" value="Genomic_DNA"/>
</dbReference>
<evidence type="ECO:0000313" key="3">
    <source>
        <dbReference type="EMBL" id="CAB4835785.1"/>
    </source>
</evidence>
<organism evidence="5">
    <name type="scientific">freshwater metagenome</name>
    <dbReference type="NCBI Taxonomy" id="449393"/>
    <lineage>
        <taxon>unclassified sequences</taxon>
        <taxon>metagenomes</taxon>
        <taxon>ecological metagenomes</taxon>
    </lineage>
</organism>
<dbReference type="EMBL" id="CAFBMT010000025">
    <property type="protein sequence ID" value="CAB4952265.1"/>
    <property type="molecule type" value="Genomic_DNA"/>
</dbReference>
<evidence type="ECO:0000313" key="2">
    <source>
        <dbReference type="EMBL" id="CAB4742802.1"/>
    </source>
</evidence>